<dbReference type="InterPro" id="IPR023779">
    <property type="entry name" value="Chromodomain_CS"/>
</dbReference>
<feature type="compositionally biased region" description="Low complexity" evidence="3">
    <location>
        <begin position="335"/>
        <end position="385"/>
    </location>
</feature>
<dbReference type="PANTHER" id="PTHR46860">
    <property type="entry name" value="CHROMOBOX PROTEIN HOMOLOG 2"/>
    <property type="match status" value="1"/>
</dbReference>
<dbReference type="InterPro" id="IPR042796">
    <property type="entry name" value="CBX2"/>
</dbReference>
<feature type="compositionally biased region" description="Basic residues" evidence="3">
    <location>
        <begin position="69"/>
        <end position="80"/>
    </location>
</feature>
<evidence type="ECO:0000256" key="3">
    <source>
        <dbReference type="SAM" id="MobiDB-lite"/>
    </source>
</evidence>
<dbReference type="SUPFAM" id="SSF54160">
    <property type="entry name" value="Chromo domain-like"/>
    <property type="match status" value="1"/>
</dbReference>
<dbReference type="GO" id="GO:0000122">
    <property type="term" value="P:negative regulation of transcription by RNA polymerase II"/>
    <property type="evidence" value="ECO:0007669"/>
    <property type="project" value="TreeGrafter"/>
</dbReference>
<dbReference type="PANTHER" id="PTHR46860:SF1">
    <property type="entry name" value="CHROMOBOX PROTEIN HOMOLOG 2"/>
    <property type="match status" value="1"/>
</dbReference>
<dbReference type="InterPro" id="IPR023780">
    <property type="entry name" value="Chromo_domain"/>
</dbReference>
<dbReference type="CDD" id="cd18647">
    <property type="entry name" value="CD_Cbx2"/>
    <property type="match status" value="1"/>
</dbReference>
<dbReference type="GO" id="GO:0035102">
    <property type="term" value="C:PRC1 complex"/>
    <property type="evidence" value="ECO:0007669"/>
    <property type="project" value="InterPro"/>
</dbReference>
<dbReference type="InterPro" id="IPR016197">
    <property type="entry name" value="Chromo-like_dom_sf"/>
</dbReference>
<feature type="compositionally biased region" description="Low complexity" evidence="3">
    <location>
        <begin position="291"/>
        <end position="302"/>
    </location>
</feature>
<feature type="compositionally biased region" description="Acidic residues" evidence="3">
    <location>
        <begin position="108"/>
        <end position="119"/>
    </location>
</feature>
<dbReference type="SMART" id="SM00298">
    <property type="entry name" value="CHROMO"/>
    <property type="match status" value="1"/>
</dbReference>
<feature type="region of interest" description="Disordered" evidence="3">
    <location>
        <begin position="62"/>
        <end position="469"/>
    </location>
</feature>
<reference evidence="5" key="1">
    <citation type="submission" date="2016-05" db="EMBL/GenBank/DDBJ databases">
        <authorList>
            <person name="Lavstsen T."/>
            <person name="Jespersen J.S."/>
        </authorList>
    </citation>
    <scope>NUCLEOTIDE SEQUENCE</scope>
    <source>
        <tissue evidence="5">Brain</tissue>
    </source>
</reference>
<evidence type="ECO:0000256" key="2">
    <source>
        <dbReference type="ARBA" id="ARBA00023242"/>
    </source>
</evidence>
<dbReference type="GO" id="GO:0000792">
    <property type="term" value="C:heterochromatin"/>
    <property type="evidence" value="ECO:0007669"/>
    <property type="project" value="TreeGrafter"/>
</dbReference>
<protein>
    <submittedName>
        <fullName evidence="5">Chromobox homolog 2</fullName>
    </submittedName>
</protein>
<gene>
    <name evidence="5" type="primary">CBX2</name>
</gene>
<accession>A0A1A7WZM1</accession>
<dbReference type="Gene3D" id="2.40.50.40">
    <property type="match status" value="1"/>
</dbReference>
<feature type="domain" description="Chromo" evidence="4">
    <location>
        <begin position="10"/>
        <end position="61"/>
    </location>
</feature>
<reference evidence="5" key="2">
    <citation type="submission" date="2016-06" db="EMBL/GenBank/DDBJ databases">
        <title>The genome of a short-lived fish provides insights into sex chromosome evolution and the genetic control of aging.</title>
        <authorList>
            <person name="Reichwald K."/>
            <person name="Felder M."/>
            <person name="Petzold A."/>
            <person name="Koch P."/>
            <person name="Groth M."/>
            <person name="Platzer M."/>
        </authorList>
    </citation>
    <scope>NUCLEOTIDE SEQUENCE</scope>
    <source>
        <tissue evidence="5">Brain</tissue>
    </source>
</reference>
<dbReference type="Pfam" id="PF00385">
    <property type="entry name" value="Chromo"/>
    <property type="match status" value="1"/>
</dbReference>
<feature type="compositionally biased region" description="Polar residues" evidence="3">
    <location>
        <begin position="418"/>
        <end position="428"/>
    </location>
</feature>
<dbReference type="InterPro" id="IPR000953">
    <property type="entry name" value="Chromo/chromo_shadow_dom"/>
</dbReference>
<dbReference type="InterPro" id="IPR033773">
    <property type="entry name" value="CBX7_C"/>
</dbReference>
<feature type="compositionally biased region" description="Low complexity" evidence="3">
    <location>
        <begin position="222"/>
        <end position="240"/>
    </location>
</feature>
<feature type="compositionally biased region" description="Low complexity" evidence="3">
    <location>
        <begin position="93"/>
        <end position="107"/>
    </location>
</feature>
<dbReference type="PROSITE" id="PS50013">
    <property type="entry name" value="CHROMO_2"/>
    <property type="match status" value="1"/>
</dbReference>
<comment type="subcellular location">
    <subcellularLocation>
        <location evidence="1">Nucleus</location>
    </subcellularLocation>
</comment>
<keyword evidence="2" id="KW-0539">Nucleus</keyword>
<feature type="compositionally biased region" description="Polar residues" evidence="3">
    <location>
        <begin position="206"/>
        <end position="215"/>
    </location>
</feature>
<evidence type="ECO:0000259" key="4">
    <source>
        <dbReference type="PROSITE" id="PS50013"/>
    </source>
</evidence>
<evidence type="ECO:0000313" key="5">
    <source>
        <dbReference type="EMBL" id="SBP11367.1"/>
    </source>
</evidence>
<name>A0A1A7WZM1_9TELE</name>
<dbReference type="Pfam" id="PF17218">
    <property type="entry name" value="CBX7_C"/>
    <property type="match status" value="1"/>
</dbReference>
<dbReference type="PROSITE" id="PS00598">
    <property type="entry name" value="CHROMO_1"/>
    <property type="match status" value="1"/>
</dbReference>
<evidence type="ECO:0000256" key="1">
    <source>
        <dbReference type="ARBA" id="ARBA00004123"/>
    </source>
</evidence>
<dbReference type="AlphaFoldDB" id="A0A1A7WZM1"/>
<dbReference type="EMBL" id="HADW01009967">
    <property type="protein sequence ID" value="SBP11367.1"/>
    <property type="molecule type" value="Transcribed_RNA"/>
</dbReference>
<proteinExistence type="predicted"/>
<sequence length="508" mass="54918">MEGVTVGQVFDAECILSKRQRKGKFEYLVKWSGWSSKHNSWEPEENILDPRLLAAFHKREQERGLLLQKKGKRPRGRPRKILPPPTSTKDSHSSSSSSGLSSSPSSSSEEEEDDDDDDDDHVKKVKPSPRLHPVPQKRPQILLAKPDPPCKKKRGRKPLHPDLKALRQTKGPSLPPPLSPPPRHHQPIRLPRDDPRSGVKKPLQPASFTYTGLSRSSRDEGTSTSQSSSSSFSPNATSKSGSLSCIWTNRSLSTSSHNKVSLSQKSSELRRSISETGSSRADGFKASSLKPGSAAASPGLSSFRGGPAALQHPQLGQRRQEGVGGQGGHVHHKQQNSSFTKPSSSPTSRERTNQALNLRALNLQSVSKTSNSSSLQGAASSRTSSVVGKAGGQRSGLTAGGVAEAGRLGRQDERKHGLSSQNRSLNELSTGDSDDTSSSESEHDASLFPSDSRPSFGDNATESDTETDWRPARSLLEHVFVTDVTANFITVTVKESPTSVGFFTSRNH</sequence>
<feature type="compositionally biased region" description="Polar residues" evidence="3">
    <location>
        <begin position="241"/>
        <end position="266"/>
    </location>
</feature>
<feature type="compositionally biased region" description="Basic and acidic residues" evidence="3">
    <location>
        <begin position="407"/>
        <end position="416"/>
    </location>
</feature>
<organism evidence="5">
    <name type="scientific">Iconisemion striatum</name>
    <dbReference type="NCBI Taxonomy" id="60296"/>
    <lineage>
        <taxon>Eukaryota</taxon>
        <taxon>Metazoa</taxon>
        <taxon>Chordata</taxon>
        <taxon>Craniata</taxon>
        <taxon>Vertebrata</taxon>
        <taxon>Euteleostomi</taxon>
        <taxon>Actinopterygii</taxon>
        <taxon>Neopterygii</taxon>
        <taxon>Teleostei</taxon>
        <taxon>Neoteleostei</taxon>
        <taxon>Acanthomorphata</taxon>
        <taxon>Ovalentaria</taxon>
        <taxon>Atherinomorphae</taxon>
        <taxon>Cyprinodontiformes</taxon>
        <taxon>Nothobranchiidae</taxon>
        <taxon>Iconisemion</taxon>
    </lineage>
</organism>